<dbReference type="EC" id="2.7.13.3" evidence="2"/>
<evidence type="ECO:0000256" key="7">
    <source>
        <dbReference type="ARBA" id="ARBA00022840"/>
    </source>
</evidence>
<feature type="region of interest" description="Disordered" evidence="10">
    <location>
        <begin position="407"/>
        <end position="452"/>
    </location>
</feature>
<organism evidence="15 16">
    <name type="scientific">Streptacidiphilus jeojiensis</name>
    <dbReference type="NCBI Taxonomy" id="3229225"/>
    <lineage>
        <taxon>Bacteria</taxon>
        <taxon>Bacillati</taxon>
        <taxon>Actinomycetota</taxon>
        <taxon>Actinomycetes</taxon>
        <taxon>Kitasatosporales</taxon>
        <taxon>Streptomycetaceae</taxon>
        <taxon>Streptacidiphilus</taxon>
    </lineage>
</organism>
<dbReference type="Gene3D" id="3.30.565.10">
    <property type="entry name" value="Histidine kinase-like ATPase, C-terminal domain"/>
    <property type="match status" value="1"/>
</dbReference>
<sequence>MTGKRLDLTPLRGLVTSAGRGRHATAVDTVVALLLMLTSLGHAFAAHGPGLLLLNAALVLPLALRRTAPFPVFCVVAAVAFVQWLTVSGGMPSDVAVLLALHTVAVHCRRAQTWLAYGVCELGALLAALSWPGLNHRYGDGVPMGQTDVIVNTIKVFLLFSGTVTTALVLGFNVRARRGRLASLEQRALDLERQRDQQAALAVAEERSRIAREMHDIVTHNLSVMVALADGAVYANPHAPERATAAMRQSAETGRQALTDMRRFLGVLRADEPEALRHPQPGIGQLEALVRQVRAAGLPTELAVSGATEAVSPGAQLTVYRVVQESLTNTLKHAAGATAARVAVQVEGASMTVEISDDGHSAAAVSDGEGHGLIGMRERAAAFGGGLTAGPGPGGRGWRVSATFDLAEPGLEPAPAPIPATAPAPAPAASPEPEPALPDPASRPETAELEPA</sequence>
<keyword evidence="16" id="KW-1185">Reference proteome</keyword>
<comment type="catalytic activity">
    <reaction evidence="1">
        <text>ATP + protein L-histidine = ADP + protein N-phospho-L-histidine.</text>
        <dbReference type="EC" id="2.7.13.3"/>
    </reaction>
</comment>
<dbReference type="InterPro" id="IPR011712">
    <property type="entry name" value="Sig_transdc_His_kin_sub3_dim/P"/>
</dbReference>
<keyword evidence="8" id="KW-0902">Two-component regulatory system</keyword>
<keyword evidence="6 15" id="KW-0418">Kinase</keyword>
<keyword evidence="7" id="KW-0067">ATP-binding</keyword>
<feature type="coiled-coil region" evidence="9">
    <location>
        <begin position="174"/>
        <end position="201"/>
    </location>
</feature>
<dbReference type="PANTHER" id="PTHR24421">
    <property type="entry name" value="NITRATE/NITRITE SENSOR PROTEIN NARX-RELATED"/>
    <property type="match status" value="1"/>
</dbReference>
<dbReference type="Proteomes" id="UP001592581">
    <property type="component" value="Unassembled WGS sequence"/>
</dbReference>
<dbReference type="Gene3D" id="1.20.5.1930">
    <property type="match status" value="1"/>
</dbReference>
<dbReference type="Pfam" id="PF23539">
    <property type="entry name" value="DUF7134"/>
    <property type="match status" value="1"/>
</dbReference>
<evidence type="ECO:0000256" key="8">
    <source>
        <dbReference type="ARBA" id="ARBA00023012"/>
    </source>
</evidence>
<dbReference type="SUPFAM" id="SSF55874">
    <property type="entry name" value="ATPase domain of HSP90 chaperone/DNA topoisomerase II/histidine kinase"/>
    <property type="match status" value="1"/>
</dbReference>
<evidence type="ECO:0000256" key="4">
    <source>
        <dbReference type="ARBA" id="ARBA00022679"/>
    </source>
</evidence>
<accession>A0ABV6XQJ3</accession>
<evidence type="ECO:0000256" key="6">
    <source>
        <dbReference type="ARBA" id="ARBA00022777"/>
    </source>
</evidence>
<dbReference type="CDD" id="cd16917">
    <property type="entry name" value="HATPase_UhpB-NarQ-NarX-like"/>
    <property type="match status" value="1"/>
</dbReference>
<dbReference type="InterPro" id="IPR003594">
    <property type="entry name" value="HATPase_dom"/>
</dbReference>
<feature type="compositionally biased region" description="Pro residues" evidence="10">
    <location>
        <begin position="412"/>
        <end position="438"/>
    </location>
</feature>
<comment type="caution">
    <text evidence="15">The sequence shown here is derived from an EMBL/GenBank/DDBJ whole genome shotgun (WGS) entry which is preliminary data.</text>
</comment>
<dbReference type="PANTHER" id="PTHR24421:SF10">
    <property type="entry name" value="NITRATE_NITRITE SENSOR PROTEIN NARQ"/>
    <property type="match status" value="1"/>
</dbReference>
<evidence type="ECO:0000313" key="15">
    <source>
        <dbReference type="EMBL" id="MFC1440338.1"/>
    </source>
</evidence>
<protein>
    <recommendedName>
        <fullName evidence="2">histidine kinase</fullName>
        <ecNumber evidence="2">2.7.13.3</ecNumber>
    </recommendedName>
</protein>
<dbReference type="GO" id="GO:0016301">
    <property type="term" value="F:kinase activity"/>
    <property type="evidence" value="ECO:0007669"/>
    <property type="project" value="UniProtKB-KW"/>
</dbReference>
<dbReference type="Pfam" id="PF02518">
    <property type="entry name" value="HATPase_c"/>
    <property type="match status" value="1"/>
</dbReference>
<keyword evidence="4" id="KW-0808">Transferase</keyword>
<feature type="domain" description="Histidine kinase/HSP90-like ATPase" evidence="12">
    <location>
        <begin position="316"/>
        <end position="407"/>
    </location>
</feature>
<dbReference type="Pfam" id="PF07730">
    <property type="entry name" value="HisKA_3"/>
    <property type="match status" value="1"/>
</dbReference>
<feature type="transmembrane region" description="Helical" evidence="11">
    <location>
        <begin position="154"/>
        <end position="174"/>
    </location>
</feature>
<evidence type="ECO:0000256" key="5">
    <source>
        <dbReference type="ARBA" id="ARBA00022741"/>
    </source>
</evidence>
<evidence type="ECO:0000256" key="9">
    <source>
        <dbReference type="SAM" id="Coils"/>
    </source>
</evidence>
<dbReference type="InterPro" id="IPR055558">
    <property type="entry name" value="DUF7134"/>
</dbReference>
<keyword evidence="11" id="KW-0812">Transmembrane</keyword>
<keyword evidence="5" id="KW-0547">Nucleotide-binding</keyword>
<keyword evidence="11" id="KW-0472">Membrane</keyword>
<dbReference type="RefSeq" id="WP_380565847.1">
    <property type="nucleotide sequence ID" value="NZ_JBEUKS010000006.1"/>
</dbReference>
<name>A0ABV6XQJ3_9ACTN</name>
<keyword evidence="3" id="KW-0597">Phosphoprotein</keyword>
<gene>
    <name evidence="15" type="ORF">ABUW04_18955</name>
</gene>
<evidence type="ECO:0000256" key="2">
    <source>
        <dbReference type="ARBA" id="ARBA00012438"/>
    </source>
</evidence>
<feature type="domain" description="DUF7134" evidence="14">
    <location>
        <begin position="22"/>
        <end position="178"/>
    </location>
</feature>
<dbReference type="InterPro" id="IPR036890">
    <property type="entry name" value="HATPase_C_sf"/>
</dbReference>
<evidence type="ECO:0000256" key="10">
    <source>
        <dbReference type="SAM" id="MobiDB-lite"/>
    </source>
</evidence>
<feature type="transmembrane region" description="Helical" evidence="11">
    <location>
        <begin position="30"/>
        <end position="60"/>
    </location>
</feature>
<evidence type="ECO:0000259" key="14">
    <source>
        <dbReference type="Pfam" id="PF23539"/>
    </source>
</evidence>
<keyword evidence="11" id="KW-1133">Transmembrane helix</keyword>
<feature type="transmembrane region" description="Helical" evidence="11">
    <location>
        <begin position="67"/>
        <end position="85"/>
    </location>
</feature>
<evidence type="ECO:0000256" key="3">
    <source>
        <dbReference type="ARBA" id="ARBA00022553"/>
    </source>
</evidence>
<keyword evidence="9" id="KW-0175">Coiled coil</keyword>
<feature type="domain" description="Signal transduction histidine kinase subgroup 3 dimerisation and phosphoacceptor" evidence="13">
    <location>
        <begin position="206"/>
        <end position="271"/>
    </location>
</feature>
<proteinExistence type="predicted"/>
<evidence type="ECO:0000259" key="12">
    <source>
        <dbReference type="Pfam" id="PF02518"/>
    </source>
</evidence>
<dbReference type="EMBL" id="JBEUKS010000006">
    <property type="protein sequence ID" value="MFC1440338.1"/>
    <property type="molecule type" value="Genomic_DNA"/>
</dbReference>
<dbReference type="InterPro" id="IPR050482">
    <property type="entry name" value="Sensor_HK_TwoCompSys"/>
</dbReference>
<evidence type="ECO:0000256" key="1">
    <source>
        <dbReference type="ARBA" id="ARBA00000085"/>
    </source>
</evidence>
<feature type="transmembrane region" description="Helical" evidence="11">
    <location>
        <begin position="115"/>
        <end position="134"/>
    </location>
</feature>
<evidence type="ECO:0000313" key="16">
    <source>
        <dbReference type="Proteomes" id="UP001592581"/>
    </source>
</evidence>
<evidence type="ECO:0000256" key="11">
    <source>
        <dbReference type="SAM" id="Phobius"/>
    </source>
</evidence>
<evidence type="ECO:0000259" key="13">
    <source>
        <dbReference type="Pfam" id="PF07730"/>
    </source>
</evidence>
<reference evidence="15 16" key="1">
    <citation type="submission" date="2024-06" db="EMBL/GenBank/DDBJ databases">
        <authorList>
            <person name="Lee S.D."/>
        </authorList>
    </citation>
    <scope>NUCLEOTIDE SEQUENCE [LARGE SCALE GENOMIC DNA]</scope>
    <source>
        <strain evidence="15 16">N1-10</strain>
    </source>
</reference>